<keyword evidence="2" id="KW-0964">Secreted</keyword>
<gene>
    <name evidence="5" type="ORF">ACFQ4G_16220</name>
</gene>
<dbReference type="SUPFAM" id="SSF63829">
    <property type="entry name" value="Calcium-dependent phosphotriesterase"/>
    <property type="match status" value="1"/>
</dbReference>
<feature type="signal peptide" evidence="4">
    <location>
        <begin position="1"/>
        <end position="30"/>
    </location>
</feature>
<accession>A0ABW3X0I4</accession>
<dbReference type="PANTHER" id="PTHR10009:SF18">
    <property type="entry name" value="PROTEIN YELLOW-LIKE PROTEIN"/>
    <property type="match status" value="1"/>
</dbReference>
<organism evidence="5 6">
    <name type="scientific">Methylobacterium marchantiae</name>
    <dbReference type="NCBI Taxonomy" id="600331"/>
    <lineage>
        <taxon>Bacteria</taxon>
        <taxon>Pseudomonadati</taxon>
        <taxon>Pseudomonadota</taxon>
        <taxon>Alphaproteobacteria</taxon>
        <taxon>Hyphomicrobiales</taxon>
        <taxon>Methylobacteriaceae</taxon>
        <taxon>Methylobacterium</taxon>
    </lineage>
</organism>
<keyword evidence="4" id="KW-0732">Signal</keyword>
<dbReference type="Proteomes" id="UP001597176">
    <property type="component" value="Unassembled WGS sequence"/>
</dbReference>
<evidence type="ECO:0000256" key="4">
    <source>
        <dbReference type="SAM" id="SignalP"/>
    </source>
</evidence>
<feature type="chain" id="PRO_5045379283" evidence="4">
    <location>
        <begin position="31"/>
        <end position="404"/>
    </location>
</feature>
<evidence type="ECO:0000256" key="3">
    <source>
        <dbReference type="SAM" id="MobiDB-lite"/>
    </source>
</evidence>
<dbReference type="RefSeq" id="WP_238207228.1">
    <property type="nucleotide sequence ID" value="NZ_JBHTND010000023.1"/>
</dbReference>
<feature type="region of interest" description="Disordered" evidence="3">
    <location>
        <begin position="385"/>
        <end position="404"/>
    </location>
</feature>
<dbReference type="Gene3D" id="2.120.10.30">
    <property type="entry name" value="TolB, C-terminal domain"/>
    <property type="match status" value="1"/>
</dbReference>
<name>A0ABW3X0I4_9HYPH</name>
<dbReference type="InterPro" id="IPR017996">
    <property type="entry name" value="MRJP/yellow-related"/>
</dbReference>
<comment type="subcellular location">
    <subcellularLocation>
        <location evidence="1">Secreted</location>
    </subcellularLocation>
</comment>
<dbReference type="InterPro" id="IPR011042">
    <property type="entry name" value="6-blade_b-propeller_TolB-like"/>
</dbReference>
<keyword evidence="6" id="KW-1185">Reference proteome</keyword>
<proteinExistence type="predicted"/>
<evidence type="ECO:0000256" key="2">
    <source>
        <dbReference type="ARBA" id="ARBA00022525"/>
    </source>
</evidence>
<dbReference type="Pfam" id="PF03022">
    <property type="entry name" value="MRJP"/>
    <property type="match status" value="1"/>
</dbReference>
<protein>
    <submittedName>
        <fullName evidence="5">SMP-30/gluconolactonase/LRE family protein</fullName>
    </submittedName>
</protein>
<feature type="compositionally biased region" description="Low complexity" evidence="3">
    <location>
        <begin position="388"/>
        <end position="404"/>
    </location>
</feature>
<dbReference type="PANTHER" id="PTHR10009">
    <property type="entry name" value="PROTEIN YELLOW-RELATED"/>
    <property type="match status" value="1"/>
</dbReference>
<reference evidence="6" key="1">
    <citation type="journal article" date="2019" name="Int. J. Syst. Evol. Microbiol.">
        <title>The Global Catalogue of Microorganisms (GCM) 10K type strain sequencing project: providing services to taxonomists for standard genome sequencing and annotation.</title>
        <authorList>
            <consortium name="The Broad Institute Genomics Platform"/>
            <consortium name="The Broad Institute Genome Sequencing Center for Infectious Disease"/>
            <person name="Wu L."/>
            <person name="Ma J."/>
        </authorList>
    </citation>
    <scope>NUCLEOTIDE SEQUENCE [LARGE SCALE GENOMIC DNA]</scope>
    <source>
        <strain evidence="6">CCUG 56108</strain>
    </source>
</reference>
<dbReference type="EMBL" id="JBHTND010000023">
    <property type="protein sequence ID" value="MFD1303119.1"/>
    <property type="molecule type" value="Genomic_DNA"/>
</dbReference>
<evidence type="ECO:0000256" key="1">
    <source>
        <dbReference type="ARBA" id="ARBA00004613"/>
    </source>
</evidence>
<comment type="caution">
    <text evidence="5">The sequence shown here is derived from an EMBL/GenBank/DDBJ whole genome shotgun (WGS) entry which is preliminary data.</text>
</comment>
<evidence type="ECO:0000313" key="6">
    <source>
        <dbReference type="Proteomes" id="UP001597176"/>
    </source>
</evidence>
<sequence>MPSRTTTRTAALAAALLAGTLLSGPIAAEAQTAPAAAGALTKVASFEHQVTGVTVAKDGRIFVNFPRWTEDSAVSVAEVKDGKIVPFPDAEWNAWRNARKDELSAGDHWICVQSVVASPDGNLWVLDPATPAMAAVVKNGPKLVEIDLKTNKPARTISFDEAVAPQGSYLNDVRFSPDGKTAYITDSGASGAIVVVDLASGKSRRLLDGDPTTQPDKSVTVTYEGKPLRRPDGRGVEFSADGIALSPDGATLYWQAIKGKTLYSLPTSALTGWLTSSLVPEALSDRSLSGKVETVGENGPADGLIISRKDGRMYVTSPQDDSIKVRDLSAKGSALTTLVQDKRLRWPDTFAEGPDGTLYVTTSRIQDSAFYKPDAPAALPTDLWSIKPSATDATGSTTASPPAR</sequence>
<evidence type="ECO:0000313" key="5">
    <source>
        <dbReference type="EMBL" id="MFD1303119.1"/>
    </source>
</evidence>